<dbReference type="InterPro" id="IPR036736">
    <property type="entry name" value="ACP-like_sf"/>
</dbReference>
<dbReference type="InterPro" id="IPR049900">
    <property type="entry name" value="PKS_mFAS_DH"/>
</dbReference>
<feature type="compositionally biased region" description="Low complexity" evidence="5">
    <location>
        <begin position="1661"/>
        <end position="1677"/>
    </location>
</feature>
<dbReference type="Pfam" id="PF00109">
    <property type="entry name" value="ketoacyl-synt"/>
    <property type="match status" value="1"/>
</dbReference>
<dbReference type="InterPro" id="IPR014043">
    <property type="entry name" value="Acyl_transferase_dom"/>
</dbReference>
<comment type="caution">
    <text evidence="9">The sequence shown here is derived from an EMBL/GenBank/DDBJ whole genome shotgun (WGS) entry which is preliminary data.</text>
</comment>
<evidence type="ECO:0000256" key="2">
    <source>
        <dbReference type="ARBA" id="ARBA00022553"/>
    </source>
</evidence>
<evidence type="ECO:0000256" key="5">
    <source>
        <dbReference type="SAM" id="MobiDB-lite"/>
    </source>
</evidence>
<dbReference type="Proteomes" id="UP000094569">
    <property type="component" value="Unassembled WGS sequence"/>
</dbReference>
<evidence type="ECO:0000256" key="4">
    <source>
        <dbReference type="PROSITE-ProRule" id="PRU01363"/>
    </source>
</evidence>
<dbReference type="SUPFAM" id="SSF52151">
    <property type="entry name" value="FabD/lysophospholipase-like"/>
    <property type="match status" value="1"/>
</dbReference>
<dbReference type="InterPro" id="IPR014031">
    <property type="entry name" value="Ketoacyl_synth_C"/>
</dbReference>
<name>A0A1E3BEF2_ASPCR</name>
<evidence type="ECO:0000259" key="6">
    <source>
        <dbReference type="PROSITE" id="PS50075"/>
    </source>
</evidence>
<dbReference type="InterPro" id="IPR001227">
    <property type="entry name" value="Ac_transferase_dom_sf"/>
</dbReference>
<dbReference type="FunFam" id="3.10.129.110:FF:000001">
    <property type="entry name" value="Sterigmatocystin biosynthesis polyketide synthase"/>
    <property type="match status" value="1"/>
</dbReference>
<dbReference type="CDD" id="cd00833">
    <property type="entry name" value="PKS"/>
    <property type="match status" value="1"/>
</dbReference>
<dbReference type="InterPro" id="IPR016035">
    <property type="entry name" value="Acyl_Trfase/lysoPLipase"/>
</dbReference>
<keyword evidence="2" id="KW-0597">Phosphoprotein</keyword>
<feature type="active site" description="Proton donor; for dehydratase activity" evidence="4">
    <location>
        <position position="1537"/>
    </location>
</feature>
<dbReference type="InterPro" id="IPR030918">
    <property type="entry name" value="PT_fungal_PKS"/>
</dbReference>
<dbReference type="NCBIfam" id="TIGR04532">
    <property type="entry name" value="PT_fungal_PKS"/>
    <property type="match status" value="1"/>
</dbReference>
<dbReference type="Pfam" id="PF00550">
    <property type="entry name" value="PP-binding"/>
    <property type="match status" value="1"/>
</dbReference>
<dbReference type="Pfam" id="PF16073">
    <property type="entry name" value="SAT"/>
    <property type="match status" value="1"/>
</dbReference>
<dbReference type="SUPFAM" id="SSF55048">
    <property type="entry name" value="Probable ACP-binding domain of malonyl-CoA ACP transacylase"/>
    <property type="match status" value="1"/>
</dbReference>
<sequence>MDTPSSSADVVNDHHYRLVYFSNELPSDEQIGAHLRRLQALSKDRRHPILKVFLDDATEVLREELRKLPSHLLSLIAPFESIIDFAYQFGLRTGPFGGSTEGVFACLIQLGTYISYHECPTNEPLTSPHGTLVALGSGLLAAAAVSFASRLPDLVKLGSEAIRIAFRMGLRVDQASQRLETRRAEGPAESWAYVFSELSEDEVRQELATMNASLNFPAPSQIFVSAVSPGAVTISGPPSRLKTLVRSSELLRYAKWAPLPIFNGLCHTSHAYTHADAEDIVSATDLPTNSSYVLHAPLLSTRDGQPFAAETPAQLFEDVILELLTGTIRWDTVTATLHDRVALHFVPEVVVKALGAPNALKGFNEAVQAHADPVRVITEDVLAQSLATPLPVRAPRDPKDSKIAIVGMSCRLPGGAVSNQSFWDLLEKGLDVHRRIPADRFDVDTHWDPTGQNPNASKTPFGCFIDDPALFDAGFFNMSPREAEQTDPMHRLALVTAHEALEQAGFVPNRTPSTNIERVGVFYGQASDDYREVNAGQEIGTYYIPGGNRAFAPGRINYFYKFGGPSFSCDTACSSSLATVQIACTTLWSGDADMVIAGGVNVLTNSDGFAGLCNGHFLTQTGNCKTWDAGADGYCRADGIGSVVMKRLEDAIADNDNILATVLSAATNQSAKAVSITHPHAGAQASLYKRVMDRAGVDPLDVSYVELHGTGTQAGDATEMESVTQVFAPMGPRRRTEPLHIGAVKSNIGHGEAAAGIAALIKVLLMYKKRSIPPHTGIKTELSPVLKKFLDKKRNIHIAFEQTPWKPVYNDTRYAVVNNFSAAGGNTTILLEEAPVKEIQDDGDDREKHVVAVSAKSKVSLKGNLEALLAYLEENPETSLSDLAYTTLARRMHYNHRIAFSASSIDQVKKQLRSHIDSEEQVRPVPSNPPAVAFAFTGQGAFYPGMGAQLYNSVPSFRDHITHLDSLCQQHGFPSILPVIENGGAETQEEPAPIVTQLTITCLEIALTKYWASLGITPGVVVGASLGEYPALHAAGVLSASDTIFLVGQRAQQLEKHCQLRSHGMMAVRASVEQIAECLGNQPYEVACINAPQDTVIDGLQADIASAREKLQAQGYKCHQLDVPYAFHSSQMDPALDSYEQIASSVTFHAPQVPVISPLLSDVVFDAKSIHAQYMRRATREPVNFVGALQAAQEIGIIDHNTVWVEAGPHPVLVSFIRNCLPEVKRLAPTLRRNENNWNTLADSLAGLHSDGLTLQWNEVHRPFEASLQLLDLPSYSWNEKRYWIQYRGTWTLTKGKEVSQPAPSSAVSTLTTSSIHQVLQEDVTGSTATFVARSNLMHPDLFEAANGHRMNDCGVATSSIHGDIAFTIADHLYKKITNTSAPGINITNLTVLQGLVAQKFSKADQLFELRATADLTTSPATTTIHWYNVTDGITSPEHFASAVVEYGDANVWLSQWRRLSHLVNSRIASLERMATEGKAAVLPRNMAYRLFNNLVDYADKYRGIQSAIMHEYEAMANVTLTTQGSGTWTVPPYFTDPVAHLAGLIMNGSDASNTIDYFYVTPGWAGLRFAKPLVKGGKYQSYVQMTPIEGQAGFWNGDVYVLQDGEIIGLVEKITFRRFPRSLLPTFFSPPDVAKPLHAAAPAVPVKPAAPAAAAPVPVSAPAEAPKPAAPNTAAPVPAPAPAPAKRAEPAPAAARAAATQNPTITGALDLIAKESALELSQLTDDAAFATLGVDSLMSLVLAEKFTSQLGIEVKSSIFMECETVGELKTYIEETFC</sequence>
<dbReference type="Pfam" id="PF22621">
    <property type="entry name" value="CurL-like_PKS_C"/>
    <property type="match status" value="1"/>
</dbReference>
<evidence type="ECO:0000256" key="3">
    <source>
        <dbReference type="ARBA" id="ARBA00022679"/>
    </source>
</evidence>
<dbReference type="EMBL" id="JXNT01000005">
    <property type="protein sequence ID" value="ODM19151.1"/>
    <property type="molecule type" value="Genomic_DNA"/>
</dbReference>
<dbReference type="SUPFAM" id="SSF47336">
    <property type="entry name" value="ACP-like"/>
    <property type="match status" value="1"/>
</dbReference>
<dbReference type="PROSITE" id="PS52004">
    <property type="entry name" value="KS3_2"/>
    <property type="match status" value="1"/>
</dbReference>
<dbReference type="InterPro" id="IPR050091">
    <property type="entry name" value="PKS_NRPS_Biosynth_Enz"/>
</dbReference>
<dbReference type="Gene3D" id="3.30.70.3290">
    <property type="match status" value="1"/>
</dbReference>
<dbReference type="Gene3D" id="3.10.129.110">
    <property type="entry name" value="Polyketide synthase dehydratase"/>
    <property type="match status" value="1"/>
</dbReference>
<dbReference type="InterPro" id="IPR042104">
    <property type="entry name" value="PKS_dehydratase_sf"/>
</dbReference>
<dbReference type="Pfam" id="PF00698">
    <property type="entry name" value="Acyl_transf_1"/>
    <property type="match status" value="1"/>
</dbReference>
<feature type="compositionally biased region" description="Low complexity" evidence="5">
    <location>
        <begin position="1691"/>
        <end position="1700"/>
    </location>
</feature>
<dbReference type="PANTHER" id="PTHR43775">
    <property type="entry name" value="FATTY ACID SYNTHASE"/>
    <property type="match status" value="1"/>
</dbReference>
<dbReference type="SMART" id="SM00825">
    <property type="entry name" value="PKS_KS"/>
    <property type="match status" value="1"/>
</dbReference>
<feature type="region of interest" description="C-terminal hotdog fold" evidence="4">
    <location>
        <begin position="1480"/>
        <end position="1626"/>
    </location>
</feature>
<gene>
    <name evidence="9" type="ORF">SI65_05768</name>
</gene>
<dbReference type="InterPro" id="IPR009081">
    <property type="entry name" value="PP-bd_ACP"/>
</dbReference>
<evidence type="ECO:0000259" key="7">
    <source>
        <dbReference type="PROSITE" id="PS52004"/>
    </source>
</evidence>
<keyword evidence="1" id="KW-0596">Phosphopantetheine</keyword>
<dbReference type="VEuPathDB" id="FungiDB:SI65_05768"/>
<dbReference type="Gene3D" id="3.40.366.10">
    <property type="entry name" value="Malonyl-Coenzyme A Acyl Carrier Protein, domain 2"/>
    <property type="match status" value="2"/>
</dbReference>
<dbReference type="Gene3D" id="3.40.47.10">
    <property type="match status" value="1"/>
</dbReference>
<dbReference type="PROSITE" id="PS50075">
    <property type="entry name" value="CARRIER"/>
    <property type="match status" value="1"/>
</dbReference>
<organism evidence="9 10">
    <name type="scientific">Aspergillus cristatus</name>
    <name type="common">Chinese Fuzhuan brick tea-fermentation fungus</name>
    <name type="synonym">Eurotium cristatum</name>
    <dbReference type="NCBI Taxonomy" id="573508"/>
    <lineage>
        <taxon>Eukaryota</taxon>
        <taxon>Fungi</taxon>
        <taxon>Dikarya</taxon>
        <taxon>Ascomycota</taxon>
        <taxon>Pezizomycotina</taxon>
        <taxon>Eurotiomycetes</taxon>
        <taxon>Eurotiomycetidae</taxon>
        <taxon>Eurotiales</taxon>
        <taxon>Aspergillaceae</taxon>
        <taxon>Aspergillus</taxon>
        <taxon>Aspergillus subgen. Aspergillus</taxon>
    </lineage>
</organism>
<dbReference type="FunFam" id="3.40.366.10:FF:000002">
    <property type="entry name" value="Probable polyketide synthase 2"/>
    <property type="match status" value="1"/>
</dbReference>
<dbReference type="SMART" id="SM00823">
    <property type="entry name" value="PKS_PP"/>
    <property type="match status" value="1"/>
</dbReference>
<accession>A0A1E3BEF2</accession>
<dbReference type="InterPro" id="IPR016039">
    <property type="entry name" value="Thiolase-like"/>
</dbReference>
<proteinExistence type="predicted"/>
<evidence type="ECO:0000259" key="8">
    <source>
        <dbReference type="PROSITE" id="PS52019"/>
    </source>
</evidence>
<dbReference type="InterPro" id="IPR032088">
    <property type="entry name" value="SAT"/>
</dbReference>
<dbReference type="InterPro" id="IPR014030">
    <property type="entry name" value="Ketoacyl_synth_N"/>
</dbReference>
<reference evidence="9 10" key="1">
    <citation type="journal article" date="2016" name="BMC Genomics">
        <title>Comparative genomic and transcriptomic analyses of the Fuzhuan brick tea-fermentation fungus Aspergillus cristatus.</title>
        <authorList>
            <person name="Ge Y."/>
            <person name="Wang Y."/>
            <person name="Liu Y."/>
            <person name="Tan Y."/>
            <person name="Ren X."/>
            <person name="Zhang X."/>
            <person name="Hyde K.D."/>
            <person name="Liu Y."/>
            <person name="Liu Z."/>
        </authorList>
    </citation>
    <scope>NUCLEOTIDE SEQUENCE [LARGE SCALE GENOMIC DNA]</scope>
    <source>
        <strain evidence="9 10">GZAAS20.1005</strain>
    </source>
</reference>
<evidence type="ECO:0000256" key="1">
    <source>
        <dbReference type="ARBA" id="ARBA00022450"/>
    </source>
</evidence>
<dbReference type="GO" id="GO:0031177">
    <property type="term" value="F:phosphopantetheine binding"/>
    <property type="evidence" value="ECO:0007669"/>
    <property type="project" value="InterPro"/>
</dbReference>
<keyword evidence="10" id="KW-1185">Reference proteome</keyword>
<dbReference type="Gene3D" id="1.10.1200.10">
    <property type="entry name" value="ACP-like"/>
    <property type="match status" value="1"/>
</dbReference>
<dbReference type="InterPro" id="IPR016036">
    <property type="entry name" value="Malonyl_transacylase_ACP-bd"/>
</dbReference>
<dbReference type="STRING" id="573508.A0A1E3BEF2"/>
<feature type="domain" description="Carrier" evidence="6">
    <location>
        <begin position="1700"/>
        <end position="1777"/>
    </location>
</feature>
<evidence type="ECO:0000313" key="9">
    <source>
        <dbReference type="EMBL" id="ODM19151.1"/>
    </source>
</evidence>
<dbReference type="GO" id="GO:0044550">
    <property type="term" value="P:secondary metabolite biosynthetic process"/>
    <property type="evidence" value="ECO:0007669"/>
    <property type="project" value="TreeGrafter"/>
</dbReference>
<dbReference type="OrthoDB" id="329835at2759"/>
<dbReference type="PROSITE" id="PS52019">
    <property type="entry name" value="PKS_MFAS_DH"/>
    <property type="match status" value="1"/>
</dbReference>
<dbReference type="InterPro" id="IPR020806">
    <property type="entry name" value="PKS_PP-bd"/>
</dbReference>
<feature type="domain" description="PKS/mFAS DH" evidence="8">
    <location>
        <begin position="1317"/>
        <end position="1626"/>
    </location>
</feature>
<dbReference type="FunFam" id="1.10.1200.10:FF:000011">
    <property type="entry name" value="Sterigmatocystin biosynthesis polyketide synthase"/>
    <property type="match status" value="1"/>
</dbReference>
<feature type="region of interest" description="Disordered" evidence="5">
    <location>
        <begin position="1661"/>
        <end position="1700"/>
    </location>
</feature>
<dbReference type="SUPFAM" id="SSF53901">
    <property type="entry name" value="Thiolase-like"/>
    <property type="match status" value="1"/>
</dbReference>
<dbReference type="Pfam" id="PF02801">
    <property type="entry name" value="Ketoacyl-synt_C"/>
    <property type="match status" value="1"/>
</dbReference>
<dbReference type="PANTHER" id="PTHR43775:SF37">
    <property type="entry name" value="SI:DKEY-61P9.11"/>
    <property type="match status" value="1"/>
</dbReference>
<feature type="region of interest" description="N-terminal hotdog fold" evidence="4">
    <location>
        <begin position="1317"/>
        <end position="1451"/>
    </location>
</feature>
<protein>
    <submittedName>
        <fullName evidence="9">Uncharacterized protein</fullName>
    </submittedName>
</protein>
<dbReference type="InterPro" id="IPR020841">
    <property type="entry name" value="PKS_Beta-ketoAc_synthase_dom"/>
</dbReference>
<dbReference type="SMART" id="SM00827">
    <property type="entry name" value="PKS_AT"/>
    <property type="match status" value="1"/>
</dbReference>
<dbReference type="GO" id="GO:0004312">
    <property type="term" value="F:fatty acid synthase activity"/>
    <property type="evidence" value="ECO:0007669"/>
    <property type="project" value="TreeGrafter"/>
</dbReference>
<evidence type="ECO:0000313" key="10">
    <source>
        <dbReference type="Proteomes" id="UP000094569"/>
    </source>
</evidence>
<dbReference type="SMR" id="A0A1E3BEF2"/>
<keyword evidence="3" id="KW-0808">Transferase</keyword>
<feature type="domain" description="Ketosynthase family 3 (KS3)" evidence="7">
    <location>
        <begin position="400"/>
        <end position="833"/>
    </location>
</feature>
<feature type="active site" description="Proton acceptor; for dehydratase activity" evidence="4">
    <location>
        <position position="1349"/>
    </location>
</feature>
<dbReference type="GO" id="GO:0006633">
    <property type="term" value="P:fatty acid biosynthetic process"/>
    <property type="evidence" value="ECO:0007669"/>
    <property type="project" value="TreeGrafter"/>
</dbReference>